<name>A0AAV8Z8C7_9CUCU</name>
<dbReference type="Proteomes" id="UP001162162">
    <property type="component" value="Unassembled WGS sequence"/>
</dbReference>
<comment type="caution">
    <text evidence="2">The sequence shown here is derived from an EMBL/GenBank/DDBJ whole genome shotgun (WGS) entry which is preliminary data.</text>
</comment>
<sequence>MYNFIGAEAGTAPLPDGMSGQQEGVNHVGPTGQHNNHHNKRPVVLIYPTVFILKSRVLWMK</sequence>
<evidence type="ECO:0000313" key="2">
    <source>
        <dbReference type="EMBL" id="KAJ8960494.1"/>
    </source>
</evidence>
<evidence type="ECO:0000313" key="3">
    <source>
        <dbReference type="Proteomes" id="UP001162162"/>
    </source>
</evidence>
<accession>A0AAV8Z8C7</accession>
<dbReference type="AlphaFoldDB" id="A0AAV8Z8C7"/>
<protein>
    <submittedName>
        <fullName evidence="2">Uncharacterized protein</fullName>
    </submittedName>
</protein>
<reference evidence="2" key="1">
    <citation type="journal article" date="2023" name="Insect Mol. Biol.">
        <title>Genome sequencing provides insights into the evolution of gene families encoding plant cell wall-degrading enzymes in longhorned beetles.</title>
        <authorList>
            <person name="Shin N.R."/>
            <person name="Okamura Y."/>
            <person name="Kirsch R."/>
            <person name="Pauchet Y."/>
        </authorList>
    </citation>
    <scope>NUCLEOTIDE SEQUENCE</scope>
    <source>
        <strain evidence="2">AMC_N1</strain>
    </source>
</reference>
<dbReference type="EMBL" id="JAPWTK010000008">
    <property type="protein sequence ID" value="KAJ8960494.1"/>
    <property type="molecule type" value="Genomic_DNA"/>
</dbReference>
<organism evidence="2 3">
    <name type="scientific">Aromia moschata</name>
    <dbReference type="NCBI Taxonomy" id="1265417"/>
    <lineage>
        <taxon>Eukaryota</taxon>
        <taxon>Metazoa</taxon>
        <taxon>Ecdysozoa</taxon>
        <taxon>Arthropoda</taxon>
        <taxon>Hexapoda</taxon>
        <taxon>Insecta</taxon>
        <taxon>Pterygota</taxon>
        <taxon>Neoptera</taxon>
        <taxon>Endopterygota</taxon>
        <taxon>Coleoptera</taxon>
        <taxon>Polyphaga</taxon>
        <taxon>Cucujiformia</taxon>
        <taxon>Chrysomeloidea</taxon>
        <taxon>Cerambycidae</taxon>
        <taxon>Cerambycinae</taxon>
        <taxon>Callichromatini</taxon>
        <taxon>Aromia</taxon>
    </lineage>
</organism>
<feature type="region of interest" description="Disordered" evidence="1">
    <location>
        <begin position="13"/>
        <end position="39"/>
    </location>
</feature>
<gene>
    <name evidence="2" type="ORF">NQ318_013778</name>
</gene>
<evidence type="ECO:0000256" key="1">
    <source>
        <dbReference type="SAM" id="MobiDB-lite"/>
    </source>
</evidence>
<proteinExistence type="predicted"/>
<keyword evidence="3" id="KW-1185">Reference proteome</keyword>